<evidence type="ECO:0000256" key="1">
    <source>
        <dbReference type="SAM" id="Coils"/>
    </source>
</evidence>
<evidence type="ECO:0000313" key="3">
    <source>
        <dbReference type="Proteomes" id="UP000634522"/>
    </source>
</evidence>
<keyword evidence="1" id="KW-0175">Coiled coil</keyword>
<protein>
    <recommendedName>
        <fullName evidence="4">Secreted protein</fullName>
    </recommendedName>
</protein>
<reference evidence="2 3" key="1">
    <citation type="submission" date="2019-12" db="EMBL/GenBank/DDBJ databases">
        <title>Comparative genomics gives insights into the taxonomy of the Azoarcus-Aromatoleum group and reveals separate origins of nif in the plant-associated Azoarcus and non-plant-associated Aromatoleum sub-groups.</title>
        <authorList>
            <person name="Lafos M."/>
            <person name="Maluk M."/>
            <person name="Batista M."/>
            <person name="Junghare M."/>
            <person name="Carmona M."/>
            <person name="Faoro H."/>
            <person name="Cruz L.M."/>
            <person name="Battistoni F."/>
            <person name="De Souza E."/>
            <person name="Pedrosa F."/>
            <person name="Chen W.-M."/>
            <person name="Poole P.S."/>
            <person name="Dixon R.A."/>
            <person name="James E.K."/>
        </authorList>
    </citation>
    <scope>NUCLEOTIDE SEQUENCE [LARGE SCALE GENOMIC DNA]</scope>
    <source>
        <strain evidence="2 3">T</strain>
    </source>
</reference>
<gene>
    <name evidence="2" type="ORF">GPA27_15085</name>
</gene>
<dbReference type="RefSeq" id="WP_050417962.1">
    <property type="nucleotide sequence ID" value="NZ_WTVS01000030.1"/>
</dbReference>
<sequence length="219" mass="24326">MTRIPYTERSRRTTLLHVAAATWLLLISVAVVIDHVVLSTLTEEAEEAEDRVPGMQIAVLEARLAELARELEQHRKGPAALPLVRYESERLVLDQRLAALEQALDDLPTTDLQSLQTRIERVEVRLATVRSAPMAASRPPVFAPAKPRPIEPAFRVIGVELRAGERFLSILPADAAALAPARLLRAGETEAGWQLEVIEHGIAVFRHGDEVRRLTVPER</sequence>
<dbReference type="EMBL" id="WTVS01000030">
    <property type="protein sequence ID" value="NMF98708.1"/>
    <property type="molecule type" value="Genomic_DNA"/>
</dbReference>
<name>A0ABX1NHT0_9RHOO</name>
<evidence type="ECO:0000313" key="2">
    <source>
        <dbReference type="EMBL" id="NMF98708.1"/>
    </source>
</evidence>
<organism evidence="2 3">
    <name type="scientific">Aromatoleum toluolicum</name>
    <dbReference type="NCBI Taxonomy" id="90060"/>
    <lineage>
        <taxon>Bacteria</taxon>
        <taxon>Pseudomonadati</taxon>
        <taxon>Pseudomonadota</taxon>
        <taxon>Betaproteobacteria</taxon>
        <taxon>Rhodocyclales</taxon>
        <taxon>Rhodocyclaceae</taxon>
        <taxon>Aromatoleum</taxon>
    </lineage>
</organism>
<accession>A0ABX1NHT0</accession>
<proteinExistence type="predicted"/>
<dbReference type="Proteomes" id="UP000634522">
    <property type="component" value="Unassembled WGS sequence"/>
</dbReference>
<keyword evidence="3" id="KW-1185">Reference proteome</keyword>
<feature type="coiled-coil region" evidence="1">
    <location>
        <begin position="57"/>
        <end position="132"/>
    </location>
</feature>
<evidence type="ECO:0008006" key="4">
    <source>
        <dbReference type="Google" id="ProtNLM"/>
    </source>
</evidence>
<comment type="caution">
    <text evidence="2">The sequence shown here is derived from an EMBL/GenBank/DDBJ whole genome shotgun (WGS) entry which is preliminary data.</text>
</comment>